<accession>A0A6C0IDE2</accession>
<evidence type="ECO:0000313" key="1">
    <source>
        <dbReference type="EMBL" id="QHT90640.1"/>
    </source>
</evidence>
<proteinExistence type="predicted"/>
<protein>
    <submittedName>
        <fullName evidence="1">Uncharacterized protein</fullName>
    </submittedName>
</protein>
<name>A0A6C0IDE2_9ZZZZ</name>
<dbReference type="AlphaFoldDB" id="A0A6C0IDE2"/>
<organism evidence="1">
    <name type="scientific">viral metagenome</name>
    <dbReference type="NCBI Taxonomy" id="1070528"/>
    <lineage>
        <taxon>unclassified sequences</taxon>
        <taxon>metagenomes</taxon>
        <taxon>organismal metagenomes</taxon>
    </lineage>
</organism>
<sequence>MSCFFPSSPSPSLSPFSIQASNPMRATLGPMYTYPFFFPTYCPKFKCQVKQPFQAICGSAVAMDQSCSITKKNTCRPVAPVVFV</sequence>
<reference evidence="1" key="1">
    <citation type="journal article" date="2020" name="Nature">
        <title>Giant virus diversity and host interactions through global metagenomics.</title>
        <authorList>
            <person name="Schulz F."/>
            <person name="Roux S."/>
            <person name="Paez-Espino D."/>
            <person name="Jungbluth S."/>
            <person name="Walsh D.A."/>
            <person name="Denef V.J."/>
            <person name="McMahon K.D."/>
            <person name="Konstantinidis K.T."/>
            <person name="Eloe-Fadrosh E.A."/>
            <person name="Kyrpides N.C."/>
            <person name="Woyke T."/>
        </authorList>
    </citation>
    <scope>NUCLEOTIDE SEQUENCE</scope>
    <source>
        <strain evidence="1">GVMAG-M-3300023184-71</strain>
    </source>
</reference>
<dbReference type="EMBL" id="MN740156">
    <property type="protein sequence ID" value="QHT90640.1"/>
    <property type="molecule type" value="Genomic_DNA"/>
</dbReference>